<dbReference type="AlphaFoldDB" id="A0A835SKL1"/>
<feature type="region of interest" description="Disordered" evidence="2">
    <location>
        <begin position="592"/>
        <end position="640"/>
    </location>
</feature>
<feature type="region of interest" description="Disordered" evidence="2">
    <location>
        <begin position="297"/>
        <end position="336"/>
    </location>
</feature>
<comment type="caution">
    <text evidence="3">The sequence shown here is derived from an EMBL/GenBank/DDBJ whole genome shotgun (WGS) entry which is preliminary data.</text>
</comment>
<feature type="compositionally biased region" description="Gly residues" evidence="2">
    <location>
        <begin position="156"/>
        <end position="170"/>
    </location>
</feature>
<keyword evidence="4" id="KW-1185">Reference proteome</keyword>
<feature type="compositionally biased region" description="Basic and acidic residues" evidence="2">
    <location>
        <begin position="298"/>
        <end position="307"/>
    </location>
</feature>
<feature type="compositionally biased region" description="Low complexity" evidence="2">
    <location>
        <begin position="595"/>
        <end position="631"/>
    </location>
</feature>
<feature type="compositionally biased region" description="Low complexity" evidence="2">
    <location>
        <begin position="427"/>
        <end position="451"/>
    </location>
</feature>
<accession>A0A835SKL1</accession>
<protein>
    <submittedName>
        <fullName evidence="3">Uncharacterized protein</fullName>
    </submittedName>
</protein>
<evidence type="ECO:0000256" key="1">
    <source>
        <dbReference type="SAM" id="Coils"/>
    </source>
</evidence>
<sequence>MPAFDDVLQLIISKDELLELYSVLASGAHQDDLLRASQALLSLWPPEHTGLPVHGVFHEVLLQGILVRLSPRHDPDTVPFHDDNDEAPGYVLRPLHRVVVPDSAAASGGESTGLEVELCHVEGRLQPNSDAGLNASAAADAAGPGRWHGADDGLHAGMGPGGDAAMGGVDGAQAQPASAPSQSSSCSCSWCQYLTWRGVFRLPLEKLWPEPEEEEQAGASDAEGRASWELGYMIAREELFGAHALFLHPAAAPPVTVAVLQLLRSLACRLRLRHAISQHASARKQLQARLQAVTSELSDAKQQAREELEAEPGLGPTRGQPGQPLPVAASSASASRLRRDTALEQWRVQQQRWRTGKGQVEQLKQRADELERQRQAVIVELKQVMNAERAAEQQADLLEADAGELLQSLTEAVHEERRQRNARHNAEPAPHAAAAAAAAAVPQQAAADQEAGGSFEPPLSKRPRLEQHAADAADGLRGPAAAGTVTGGDGGRTASDDWSCVQPNGQRLGGLAAMPPSHQPQAPQDPGVGPGRPGVAGDHSKWSALQKEYLLARAMMLRLADMHGAVSGDGSQQQQQQQLSLQAQPHLMYTHPHPHQQLQRQPGLQLQQPVQQAQPWQSAVSLAPAAPAATRSHPHHHQQPQPAITSAFAWEGAVELVWAPQASASVPGSAGATAAPSRIVQCLPGARLLVSPLPASPRLKIDRAFSGLAALLQQAGVTVLPIVAAAKDKQV</sequence>
<reference evidence="3" key="1">
    <citation type="journal article" date="2020" name="bioRxiv">
        <title>Comparative genomics of Chlamydomonas.</title>
        <authorList>
            <person name="Craig R.J."/>
            <person name="Hasan A.R."/>
            <person name="Ness R.W."/>
            <person name="Keightley P.D."/>
        </authorList>
    </citation>
    <scope>NUCLEOTIDE SEQUENCE</scope>
    <source>
        <strain evidence="3">SAG 7.73</strain>
    </source>
</reference>
<dbReference type="Proteomes" id="UP000650467">
    <property type="component" value="Unassembled WGS sequence"/>
</dbReference>
<dbReference type="OrthoDB" id="10676362at2759"/>
<proteinExistence type="predicted"/>
<evidence type="ECO:0000313" key="3">
    <source>
        <dbReference type="EMBL" id="KAG2428813.1"/>
    </source>
</evidence>
<keyword evidence="1" id="KW-0175">Coiled coil</keyword>
<feature type="region of interest" description="Disordered" evidence="2">
    <location>
        <begin position="413"/>
        <end position="539"/>
    </location>
</feature>
<feature type="compositionally biased region" description="Low complexity" evidence="2">
    <location>
        <begin position="130"/>
        <end position="143"/>
    </location>
</feature>
<evidence type="ECO:0000256" key="2">
    <source>
        <dbReference type="SAM" id="MobiDB-lite"/>
    </source>
</evidence>
<gene>
    <name evidence="3" type="ORF">HXX76_011513</name>
</gene>
<feature type="coiled-coil region" evidence="1">
    <location>
        <begin position="353"/>
        <end position="401"/>
    </location>
</feature>
<organism evidence="3 4">
    <name type="scientific">Chlamydomonas incerta</name>
    <dbReference type="NCBI Taxonomy" id="51695"/>
    <lineage>
        <taxon>Eukaryota</taxon>
        <taxon>Viridiplantae</taxon>
        <taxon>Chlorophyta</taxon>
        <taxon>core chlorophytes</taxon>
        <taxon>Chlorophyceae</taxon>
        <taxon>CS clade</taxon>
        <taxon>Chlamydomonadales</taxon>
        <taxon>Chlamydomonadaceae</taxon>
        <taxon>Chlamydomonas</taxon>
    </lineage>
</organism>
<feature type="compositionally biased region" description="Low complexity" evidence="2">
    <location>
        <begin position="171"/>
        <end position="184"/>
    </location>
</feature>
<feature type="region of interest" description="Disordered" evidence="2">
    <location>
        <begin position="130"/>
        <end position="184"/>
    </location>
</feature>
<evidence type="ECO:0000313" key="4">
    <source>
        <dbReference type="Proteomes" id="UP000650467"/>
    </source>
</evidence>
<dbReference type="EMBL" id="JAEHOC010000033">
    <property type="protein sequence ID" value="KAG2428813.1"/>
    <property type="molecule type" value="Genomic_DNA"/>
</dbReference>
<name>A0A835SKL1_CHLIN</name>